<gene>
    <name evidence="2" type="ORF">H8718_19560</name>
</gene>
<accession>A0A926IGM4</accession>
<dbReference type="InterPro" id="IPR001387">
    <property type="entry name" value="Cro/C1-type_HTH"/>
</dbReference>
<reference evidence="2" key="1">
    <citation type="submission" date="2020-08" db="EMBL/GenBank/DDBJ databases">
        <title>Genome public.</title>
        <authorList>
            <person name="Liu C."/>
            <person name="Sun Q."/>
        </authorList>
    </citation>
    <scope>NUCLEOTIDE SEQUENCE</scope>
    <source>
        <strain evidence="2">NSJ-12</strain>
    </source>
</reference>
<dbReference type="InterPro" id="IPR010982">
    <property type="entry name" value="Lambda_DNA-bd_dom_sf"/>
</dbReference>
<comment type="caution">
    <text evidence="2">The sequence shown here is derived from an EMBL/GenBank/DDBJ whole genome shotgun (WGS) entry which is preliminary data.</text>
</comment>
<dbReference type="PROSITE" id="PS50943">
    <property type="entry name" value="HTH_CROC1"/>
    <property type="match status" value="1"/>
</dbReference>
<dbReference type="GO" id="GO:0003677">
    <property type="term" value="F:DNA binding"/>
    <property type="evidence" value="ECO:0007669"/>
    <property type="project" value="InterPro"/>
</dbReference>
<evidence type="ECO:0000313" key="2">
    <source>
        <dbReference type="EMBL" id="MBC8581676.1"/>
    </source>
</evidence>
<proteinExistence type="predicted"/>
<feature type="domain" description="HTH cro/C1-type" evidence="1">
    <location>
        <begin position="63"/>
        <end position="114"/>
    </location>
</feature>
<evidence type="ECO:0000313" key="3">
    <source>
        <dbReference type="Proteomes" id="UP000655830"/>
    </source>
</evidence>
<dbReference type="EMBL" id="JACRSY010000072">
    <property type="protein sequence ID" value="MBC8581676.1"/>
    <property type="molecule type" value="Genomic_DNA"/>
</dbReference>
<dbReference type="SMART" id="SM00530">
    <property type="entry name" value="HTH_XRE"/>
    <property type="match status" value="1"/>
</dbReference>
<evidence type="ECO:0000259" key="1">
    <source>
        <dbReference type="PROSITE" id="PS50943"/>
    </source>
</evidence>
<dbReference type="CDD" id="cd00093">
    <property type="entry name" value="HTH_XRE"/>
    <property type="match status" value="1"/>
</dbReference>
<dbReference type="Gene3D" id="1.10.260.40">
    <property type="entry name" value="lambda repressor-like DNA-binding domains"/>
    <property type="match status" value="1"/>
</dbReference>
<dbReference type="Pfam" id="PF01381">
    <property type="entry name" value="HTH_3"/>
    <property type="match status" value="1"/>
</dbReference>
<keyword evidence="3" id="KW-1185">Reference proteome</keyword>
<sequence>MLYCKLYIMNTFNCSWPCGQNSNLITHRYSFCNIIVTETIYFTHTIKNLLLYDIQLKTIGDKIQYYRKLNKLTQSDLAKILSIHVCTIIRYENNTHMPSDKIKKMLEKALGYSL</sequence>
<organism evidence="2 3">
    <name type="scientific">Zhenhengia yiwuensis</name>
    <dbReference type="NCBI Taxonomy" id="2763666"/>
    <lineage>
        <taxon>Bacteria</taxon>
        <taxon>Bacillati</taxon>
        <taxon>Bacillota</taxon>
        <taxon>Clostridia</taxon>
        <taxon>Lachnospirales</taxon>
        <taxon>Lachnospiraceae</taxon>
        <taxon>Zhenhengia</taxon>
    </lineage>
</organism>
<name>A0A926IGM4_9FIRM</name>
<protein>
    <submittedName>
        <fullName evidence="2">Helix-turn-helix transcriptional regulator</fullName>
    </submittedName>
</protein>
<dbReference type="AlphaFoldDB" id="A0A926IGM4"/>
<dbReference type="SUPFAM" id="SSF47413">
    <property type="entry name" value="lambda repressor-like DNA-binding domains"/>
    <property type="match status" value="1"/>
</dbReference>
<dbReference type="Proteomes" id="UP000655830">
    <property type="component" value="Unassembled WGS sequence"/>
</dbReference>